<dbReference type="Proteomes" id="UP000245670">
    <property type="component" value="Unassembled WGS sequence"/>
</dbReference>
<dbReference type="InterPro" id="IPR036388">
    <property type="entry name" value="WH-like_DNA-bd_sf"/>
</dbReference>
<organism evidence="8 9">
    <name type="scientific">Polaribacter aquimarinus</name>
    <dbReference type="NCBI Taxonomy" id="2100726"/>
    <lineage>
        <taxon>Bacteria</taxon>
        <taxon>Pseudomonadati</taxon>
        <taxon>Bacteroidota</taxon>
        <taxon>Flavobacteriia</taxon>
        <taxon>Flavobacteriales</taxon>
        <taxon>Flavobacteriaceae</taxon>
    </lineage>
</organism>
<dbReference type="CDD" id="cd00383">
    <property type="entry name" value="trans_reg_C"/>
    <property type="match status" value="1"/>
</dbReference>
<keyword evidence="9" id="KW-1185">Reference proteome</keyword>
<dbReference type="SMART" id="SM00862">
    <property type="entry name" value="Trans_reg_C"/>
    <property type="match status" value="1"/>
</dbReference>
<evidence type="ECO:0000256" key="4">
    <source>
        <dbReference type="PROSITE-ProRule" id="PRU00169"/>
    </source>
</evidence>
<keyword evidence="2" id="KW-0902">Two-component regulatory system</keyword>
<dbReference type="GO" id="GO:0006355">
    <property type="term" value="P:regulation of DNA-templated transcription"/>
    <property type="evidence" value="ECO:0007669"/>
    <property type="project" value="InterPro"/>
</dbReference>
<evidence type="ECO:0000256" key="1">
    <source>
        <dbReference type="ARBA" id="ARBA00022553"/>
    </source>
</evidence>
<keyword evidence="3 5" id="KW-0238">DNA-binding</keyword>
<feature type="modified residue" description="4-aspartylphosphate" evidence="4">
    <location>
        <position position="56"/>
    </location>
</feature>
<dbReference type="GO" id="GO:0032993">
    <property type="term" value="C:protein-DNA complex"/>
    <property type="evidence" value="ECO:0007669"/>
    <property type="project" value="TreeGrafter"/>
</dbReference>
<dbReference type="GO" id="GO:0005829">
    <property type="term" value="C:cytosol"/>
    <property type="evidence" value="ECO:0007669"/>
    <property type="project" value="TreeGrafter"/>
</dbReference>
<feature type="domain" description="Response regulatory" evidence="6">
    <location>
        <begin position="7"/>
        <end position="121"/>
    </location>
</feature>
<evidence type="ECO:0000256" key="3">
    <source>
        <dbReference type="ARBA" id="ARBA00023125"/>
    </source>
</evidence>
<sequence length="232" mass="26870">MIIETKHILLAEDDADFGSILKQYLEMSGFSVEWAKNGVEALTLFNKGNFNICVLDVMMPKLDGFSVAEQIIEINPEIPFVFLTARKMKEDKLKGLKLGADDYVVKPFEADELVLRLNNILKRTQKVQTSFSSEEIIAIGNYKFNTKRLELHLNDKIQRVTEKESVLIQFLVQHKNQLLKREEILKSVWKNDDFFSGRSMDVFISRLRKYFKEDASISIESIRGIGLEFKIR</sequence>
<dbReference type="Pfam" id="PF00072">
    <property type="entry name" value="Response_reg"/>
    <property type="match status" value="1"/>
</dbReference>
<dbReference type="PROSITE" id="PS51755">
    <property type="entry name" value="OMPR_PHOB"/>
    <property type="match status" value="1"/>
</dbReference>
<dbReference type="InterPro" id="IPR011006">
    <property type="entry name" value="CheY-like_superfamily"/>
</dbReference>
<dbReference type="SUPFAM" id="SSF52172">
    <property type="entry name" value="CheY-like"/>
    <property type="match status" value="1"/>
</dbReference>
<dbReference type="PROSITE" id="PS50110">
    <property type="entry name" value="RESPONSE_REGULATORY"/>
    <property type="match status" value="1"/>
</dbReference>
<dbReference type="SMART" id="SM00448">
    <property type="entry name" value="REC"/>
    <property type="match status" value="1"/>
</dbReference>
<comment type="caution">
    <text evidence="8">The sequence shown here is derived from an EMBL/GenBank/DDBJ whole genome shotgun (WGS) entry which is preliminary data.</text>
</comment>
<dbReference type="PANTHER" id="PTHR48111">
    <property type="entry name" value="REGULATOR OF RPOS"/>
    <property type="match status" value="1"/>
</dbReference>
<dbReference type="OrthoDB" id="9790442at2"/>
<evidence type="ECO:0000313" key="8">
    <source>
        <dbReference type="EMBL" id="PWG06357.1"/>
    </source>
</evidence>
<dbReference type="Gene3D" id="3.40.50.2300">
    <property type="match status" value="1"/>
</dbReference>
<proteinExistence type="predicted"/>
<dbReference type="AlphaFoldDB" id="A0A2U2JDE5"/>
<feature type="domain" description="OmpR/PhoB-type" evidence="7">
    <location>
        <begin position="134"/>
        <end position="231"/>
    </location>
</feature>
<reference evidence="8 9" key="1">
    <citation type="submission" date="2018-05" db="EMBL/GenBank/DDBJ databases">
        <title>Polaribacter aquimarinus sp. nov., isolated from sediment in a sediment of sea.</title>
        <authorList>
            <person name="Lu D."/>
        </authorList>
    </citation>
    <scope>NUCLEOTIDE SEQUENCE [LARGE SCALE GENOMIC DNA]</scope>
    <source>
        <strain evidence="8 9">ZY113</strain>
    </source>
</reference>
<dbReference type="CDD" id="cd17574">
    <property type="entry name" value="REC_OmpR"/>
    <property type="match status" value="1"/>
</dbReference>
<dbReference type="EMBL" id="QFFG01000001">
    <property type="protein sequence ID" value="PWG06357.1"/>
    <property type="molecule type" value="Genomic_DNA"/>
</dbReference>
<dbReference type="Gene3D" id="1.10.10.10">
    <property type="entry name" value="Winged helix-like DNA-binding domain superfamily/Winged helix DNA-binding domain"/>
    <property type="match status" value="1"/>
</dbReference>
<dbReference type="InterPro" id="IPR039420">
    <property type="entry name" value="WalR-like"/>
</dbReference>
<dbReference type="InterPro" id="IPR001789">
    <property type="entry name" value="Sig_transdc_resp-reg_receiver"/>
</dbReference>
<protein>
    <submittedName>
        <fullName evidence="8">DNA-binding response regulator</fullName>
    </submittedName>
</protein>
<feature type="DNA-binding region" description="OmpR/PhoB-type" evidence="5">
    <location>
        <begin position="134"/>
        <end position="231"/>
    </location>
</feature>
<evidence type="ECO:0000313" key="9">
    <source>
        <dbReference type="Proteomes" id="UP000245670"/>
    </source>
</evidence>
<keyword evidence="1 4" id="KW-0597">Phosphoprotein</keyword>
<evidence type="ECO:0000256" key="2">
    <source>
        <dbReference type="ARBA" id="ARBA00023012"/>
    </source>
</evidence>
<evidence type="ECO:0000259" key="6">
    <source>
        <dbReference type="PROSITE" id="PS50110"/>
    </source>
</evidence>
<name>A0A2U2JDE5_9FLAO</name>
<dbReference type="GO" id="GO:0000976">
    <property type="term" value="F:transcription cis-regulatory region binding"/>
    <property type="evidence" value="ECO:0007669"/>
    <property type="project" value="TreeGrafter"/>
</dbReference>
<evidence type="ECO:0000256" key="5">
    <source>
        <dbReference type="PROSITE-ProRule" id="PRU01091"/>
    </source>
</evidence>
<dbReference type="PANTHER" id="PTHR48111:SF40">
    <property type="entry name" value="PHOSPHATE REGULON TRANSCRIPTIONAL REGULATORY PROTEIN PHOB"/>
    <property type="match status" value="1"/>
</dbReference>
<gene>
    <name evidence="8" type="ORF">DIS07_00565</name>
</gene>
<accession>A0A2U2JDE5</accession>
<dbReference type="Gene3D" id="6.10.250.690">
    <property type="match status" value="1"/>
</dbReference>
<dbReference type="Pfam" id="PF00486">
    <property type="entry name" value="Trans_reg_C"/>
    <property type="match status" value="1"/>
</dbReference>
<evidence type="ECO:0000259" key="7">
    <source>
        <dbReference type="PROSITE" id="PS51755"/>
    </source>
</evidence>
<dbReference type="InterPro" id="IPR001867">
    <property type="entry name" value="OmpR/PhoB-type_DNA-bd"/>
</dbReference>
<dbReference type="RefSeq" id="WP_109403273.1">
    <property type="nucleotide sequence ID" value="NZ_QFFG01000001.1"/>
</dbReference>
<dbReference type="GO" id="GO:0000156">
    <property type="term" value="F:phosphorelay response regulator activity"/>
    <property type="evidence" value="ECO:0007669"/>
    <property type="project" value="TreeGrafter"/>
</dbReference>